<organism evidence="1 2">
    <name type="scientific">Cinchona calisaya</name>
    <dbReference type="NCBI Taxonomy" id="153742"/>
    <lineage>
        <taxon>Eukaryota</taxon>
        <taxon>Viridiplantae</taxon>
        <taxon>Streptophyta</taxon>
        <taxon>Embryophyta</taxon>
        <taxon>Tracheophyta</taxon>
        <taxon>Spermatophyta</taxon>
        <taxon>Magnoliopsida</taxon>
        <taxon>eudicotyledons</taxon>
        <taxon>Gunneridae</taxon>
        <taxon>Pentapetalae</taxon>
        <taxon>asterids</taxon>
        <taxon>lamiids</taxon>
        <taxon>Gentianales</taxon>
        <taxon>Rubiaceae</taxon>
        <taxon>Cinchonoideae</taxon>
        <taxon>Cinchoneae</taxon>
        <taxon>Cinchona</taxon>
    </lineage>
</organism>
<dbReference type="InterPro" id="IPR036047">
    <property type="entry name" value="F-box-like_dom_sf"/>
</dbReference>
<evidence type="ECO:0008006" key="3">
    <source>
        <dbReference type="Google" id="ProtNLM"/>
    </source>
</evidence>
<dbReference type="PANTHER" id="PTHR32278:SF130">
    <property type="entry name" value="F-BOX DOMAIN-CONTAINING PROTEIN"/>
    <property type="match status" value="1"/>
</dbReference>
<gene>
    <name evidence="1" type="ORF">ACH5RR_032753</name>
</gene>
<dbReference type="EMBL" id="JBJUIK010000013">
    <property type="protein sequence ID" value="KAL3507371.1"/>
    <property type="molecule type" value="Genomic_DNA"/>
</dbReference>
<name>A0ABD2YL15_9GENT</name>
<proteinExistence type="predicted"/>
<evidence type="ECO:0000313" key="1">
    <source>
        <dbReference type="EMBL" id="KAL3507371.1"/>
    </source>
</evidence>
<sequence>MDENNNGISSPFSILPEDCISNIIYLMKSPKDAGRASVISFGFKSASESDNIWAQFLPSDYREILSKSVSPPLNYSTKKELFSHLCRSPILVNDGSLSFWLSKSSGKKCYMLCARKLSIIWADVPRYWIWTSIRESRFSEVVELIDVCWLKIRGQMQTQMLSQKTCYAVYLVFKTRERWYGLETVAKASIGFVGGSGGTSFVFYQKNNSVYLNPPTDSHNHQSVEQQIDGRVPHQRNDGWLEIFLGEFYNDEGDGDIEFHLWETEVLNWKRGLIIEGIELRPMDDV</sequence>
<reference evidence="1 2" key="1">
    <citation type="submission" date="2024-11" db="EMBL/GenBank/DDBJ databases">
        <title>A near-complete genome assembly of Cinchona calisaya.</title>
        <authorList>
            <person name="Lian D.C."/>
            <person name="Zhao X.W."/>
            <person name="Wei L."/>
        </authorList>
    </citation>
    <scope>NUCLEOTIDE SEQUENCE [LARGE SCALE GENOMIC DNA]</scope>
    <source>
        <tissue evidence="1">Nenye</tissue>
    </source>
</reference>
<accession>A0ABD2YL15</accession>
<evidence type="ECO:0000313" key="2">
    <source>
        <dbReference type="Proteomes" id="UP001630127"/>
    </source>
</evidence>
<dbReference type="Pfam" id="PF14299">
    <property type="entry name" value="PP2"/>
    <property type="match status" value="1"/>
</dbReference>
<dbReference type="Proteomes" id="UP001630127">
    <property type="component" value="Unassembled WGS sequence"/>
</dbReference>
<dbReference type="SUPFAM" id="SSF81383">
    <property type="entry name" value="F-box domain"/>
    <property type="match status" value="1"/>
</dbReference>
<dbReference type="PANTHER" id="PTHR32278">
    <property type="entry name" value="F-BOX DOMAIN-CONTAINING PROTEIN"/>
    <property type="match status" value="1"/>
</dbReference>
<dbReference type="CDD" id="cd22162">
    <property type="entry name" value="F-box_AtSKIP3-like"/>
    <property type="match status" value="1"/>
</dbReference>
<dbReference type="AlphaFoldDB" id="A0ABD2YL15"/>
<dbReference type="InterPro" id="IPR025886">
    <property type="entry name" value="PP2-like"/>
</dbReference>
<keyword evidence="2" id="KW-1185">Reference proteome</keyword>
<protein>
    <recommendedName>
        <fullName evidence="3">F-box domain-containing protein</fullName>
    </recommendedName>
</protein>
<comment type="caution">
    <text evidence="1">The sequence shown here is derived from an EMBL/GenBank/DDBJ whole genome shotgun (WGS) entry which is preliminary data.</text>
</comment>